<reference evidence="2 3" key="1">
    <citation type="submission" date="2018-08" db="EMBL/GenBank/DDBJ databases">
        <title>Aphanomyces genome sequencing and annotation.</title>
        <authorList>
            <person name="Minardi D."/>
            <person name="Oidtmann B."/>
            <person name="Van Der Giezen M."/>
            <person name="Studholme D.J."/>
        </authorList>
    </citation>
    <scope>NUCLEOTIDE SEQUENCE [LARGE SCALE GENOMIC DNA]</scope>
    <source>
        <strain evidence="2 3">197901</strain>
    </source>
</reference>
<feature type="transmembrane region" description="Helical" evidence="1">
    <location>
        <begin position="1017"/>
        <end position="1039"/>
    </location>
</feature>
<evidence type="ECO:0000256" key="1">
    <source>
        <dbReference type="SAM" id="Phobius"/>
    </source>
</evidence>
<feature type="transmembrane region" description="Helical" evidence="1">
    <location>
        <begin position="874"/>
        <end position="896"/>
    </location>
</feature>
<evidence type="ECO:0000313" key="3">
    <source>
        <dbReference type="Proteomes" id="UP000266196"/>
    </source>
</evidence>
<keyword evidence="1" id="KW-0812">Transmembrane</keyword>
<dbReference type="Proteomes" id="UP000266196">
    <property type="component" value="Unassembled WGS sequence"/>
</dbReference>
<feature type="transmembrane region" description="Helical" evidence="1">
    <location>
        <begin position="748"/>
        <end position="772"/>
    </location>
</feature>
<dbReference type="EMBL" id="QUTE01001793">
    <property type="protein sequence ID" value="RHZ41073.1"/>
    <property type="molecule type" value="Genomic_DNA"/>
</dbReference>
<feature type="transmembrane region" description="Helical" evidence="1">
    <location>
        <begin position="1620"/>
        <end position="1645"/>
    </location>
</feature>
<feature type="transmembrane region" description="Helical" evidence="1">
    <location>
        <begin position="702"/>
        <end position="727"/>
    </location>
</feature>
<feature type="transmembrane region" description="Helical" evidence="1">
    <location>
        <begin position="1666"/>
        <end position="1688"/>
    </location>
</feature>
<gene>
    <name evidence="2" type="ORF">DYB31_009530</name>
</gene>
<name>A0A397FUU2_APHAT</name>
<keyword evidence="1" id="KW-0472">Membrane</keyword>
<keyword evidence="1" id="KW-1133">Transmembrane helix</keyword>
<comment type="caution">
    <text evidence="2">The sequence shown here is derived from an EMBL/GenBank/DDBJ whole genome shotgun (WGS) entry which is preliminary data.</text>
</comment>
<accession>A0A397FUU2</accession>
<sequence length="1821" mass="202636">MEDFASFDTIRNSKDAIRMSSRVHPFDQSHDKVDDIEVVQQRFSLTGRGSKPTFPVTQHTSPSTWVADQFDDFLSMTIAESVETAGGIAYLLITLALSMYYLKVLAPVMTNDLWWANFNASGAHSYLIDVFNNHLNLSVNHTAKDLDVTAGGFTKDYSTFYTPIHISPLYERIVRADQATNLTAAIISLRGYTGPEWASTQYCWVDFNRRWEVAHTAKRQTRCGRRYTANAAMYWETIFRLVIWDSYMTTSASKFEFAMGRMLNASMEGRDWLDRTADGFVSVDAEVAVWKAAGMTTYEWQWTNYFTWGVKESVDVTNAFGATQSLSIKKVAMEIRGSWTTLMLSWGPWNDFLFGLPFIRSDPLHARFMSPCSYDDYLLDPGNYTCDPCDPVFNPDEYTSCMYNFEAILGEGGTPGFGLTHDHIGPFGSIDAFFVPAPPSLLVLSSAFTLAITTWMQTQDAFNAAMTMIPSLTVDPVPMKWQSTANGTFTYMGGDITCPTREPKPYVQSSFSFDVSCTNQERHRMLLHPRNALFAYLISSKPPIGTLQSMSDSAIIAKWCGTLCPTLASSCAQVLGAVVNASKQLPTTTTVPFTTLARRAQSDVTALQVKTIQFAKYISTTTDHEDGSSSSPTDVWLEQLVLSGDDKWDFFGWVYMFEWAEASREVVSFEGDNGIFALVSDKSAPLMYEAQGLEVPKSACQYVWVISAIMSVILVIVGLIMTAYTALLRGRIVGRNLFQFNRIVGAVWLGRPFLMIRGMTAIVLLSTAPIRVILQKRITSFEFHPRTLLESMLVSGEAMWITYVFNDFLLLLSRNAEPNFAPLSAGLSWLVYVCWDMSAPTSLYATLDRNCAIDFARLTVVCQSGAVQLGDAQIAMTLFFIQLVCIVMSFGAVWLWRCMNRHPPAPGFSGHLLLSGTAIAFLHKDIVLNGAMLIDRASCVMCGLLTFRRYIFDLKLWLLTTQQNIPTGEPSASAKPRVFKWNMPVFLAPSLKSGLVTPPSNCPLPPKGHLPQRPTRVISLLGLGYMCATVFGSVTYLSLTKTNMANDFWWVNYNASREHVFIARMYNRETVLRPEANSIALDDHIFVDDANYSSVLATAVGVSMPLLYVSQIKLADATKLEAVVRGLRHMDACMAPWIATQYCWLDFQQRWEMANSVARQARCASKYATNGAVYLEAVLRNVQWATLQSCWGRSLEIAIAAPLRSSSHGSAWWTSLESTVTSELDEVAVWHTHNISTFDTDWQNYKSIGIIDTYNIQNAFGFSYPMTLKHTNGSFQLNAQTSMKMYWAFASDLWAVTDPSTFIFGKSLVRQMGQFAFANVSMESVVLQNGTVAQVESGAFATFRDTIGPFGSVDVKHVAVPPSVVRFVLHVKDTMTLLRTKSLSLSAEYSALYDPSEFCHIPASWFESGQVYGAGGNIMCPESTTWVLEGGLWVLTGAGVACNAGVGEFITPTTFSRLTAVIALNMVVPSVSTTHEGTALCPNVVGVSVDVCQALMLDRPLSFLKNSSYFGDNEVWFSTMAALAATAQADVRNVAVEVFQYGTVESTSSNVTFLRHALFDESLPGFHLISWCLVVEWCLAQREVISLQGDRGTINLLSTNSPDVDSLVNPLEVPVNVASYIRYACLYVTSAIICVAFLSTLYLLVNRGYVEGLNMLELNRVAGVVWVGRTLLFVRGLAAISLLSTQVLTLTPVGYQWGFSDPRVMVDETAIDQSMRFFKTFLAAGEVSWLGFVLSDMLIVVTHQYTTAYMFKCHFMVWAVYYIDPASAVINGMLSIQVKNTFYIFDVKVWRLFVIDEPNLKRKRLHDEGAVHLLQAIPLTD</sequence>
<organism evidence="2 3">
    <name type="scientific">Aphanomyces astaci</name>
    <name type="common">Crayfish plague agent</name>
    <dbReference type="NCBI Taxonomy" id="112090"/>
    <lineage>
        <taxon>Eukaryota</taxon>
        <taxon>Sar</taxon>
        <taxon>Stramenopiles</taxon>
        <taxon>Oomycota</taxon>
        <taxon>Saprolegniomycetes</taxon>
        <taxon>Saprolegniales</taxon>
        <taxon>Verrucalvaceae</taxon>
        <taxon>Aphanomyces</taxon>
    </lineage>
</organism>
<proteinExistence type="predicted"/>
<feature type="transmembrane region" description="Helical" evidence="1">
    <location>
        <begin position="1721"/>
        <end position="1742"/>
    </location>
</feature>
<dbReference type="VEuPathDB" id="FungiDB:H257_09735"/>
<evidence type="ECO:0000313" key="2">
    <source>
        <dbReference type="EMBL" id="RHZ41073.1"/>
    </source>
</evidence>
<protein>
    <submittedName>
        <fullName evidence="2">Uncharacterized protein</fullName>
    </submittedName>
</protein>